<dbReference type="AlphaFoldDB" id="A0A2G9ULP5"/>
<dbReference type="Proteomes" id="UP000230423">
    <property type="component" value="Unassembled WGS sequence"/>
</dbReference>
<accession>A0A2G9ULP5</accession>
<evidence type="ECO:0000313" key="2">
    <source>
        <dbReference type="EMBL" id="PIO71155.1"/>
    </source>
</evidence>
<dbReference type="Gene3D" id="3.40.390.10">
    <property type="entry name" value="Collagenase (Catalytic Domain)"/>
    <property type="match status" value="1"/>
</dbReference>
<dbReference type="EMBL" id="KZ346036">
    <property type="protein sequence ID" value="PIO71155.1"/>
    <property type="molecule type" value="Genomic_DNA"/>
</dbReference>
<dbReference type="PANTHER" id="PTHR11733">
    <property type="entry name" value="ZINC METALLOPROTEASE FAMILY M13 NEPRILYSIN-RELATED"/>
    <property type="match status" value="1"/>
</dbReference>
<dbReference type="InterPro" id="IPR018497">
    <property type="entry name" value="Peptidase_M13_C"/>
</dbReference>
<dbReference type="SUPFAM" id="SSF55486">
    <property type="entry name" value="Metalloproteases ('zincins'), catalytic domain"/>
    <property type="match status" value="1"/>
</dbReference>
<evidence type="ECO:0000313" key="3">
    <source>
        <dbReference type="Proteomes" id="UP000230423"/>
    </source>
</evidence>
<dbReference type="PANTHER" id="PTHR11733:SF188">
    <property type="entry name" value="NEPRILYSIN"/>
    <property type="match status" value="1"/>
</dbReference>
<keyword evidence="3" id="KW-1185">Reference proteome</keyword>
<dbReference type="OrthoDB" id="6475849at2759"/>
<sequence length="110" mass="12380">MKRNVQKEDTSSQHKSTCNLSYRFSTQCCPEKEGNVHCANGATTQGENIADLGGQQAAYYAYQQYISETNGEEKRLPGLEKFTPNQLFWITYGSSWCAKQTDSRLVKQVG</sequence>
<organism evidence="2 3">
    <name type="scientific">Teladorsagia circumcincta</name>
    <name type="common">Brown stomach worm</name>
    <name type="synonym">Ostertagia circumcincta</name>
    <dbReference type="NCBI Taxonomy" id="45464"/>
    <lineage>
        <taxon>Eukaryota</taxon>
        <taxon>Metazoa</taxon>
        <taxon>Ecdysozoa</taxon>
        <taxon>Nematoda</taxon>
        <taxon>Chromadorea</taxon>
        <taxon>Rhabditida</taxon>
        <taxon>Rhabditina</taxon>
        <taxon>Rhabditomorpha</taxon>
        <taxon>Strongyloidea</taxon>
        <taxon>Trichostrongylidae</taxon>
        <taxon>Teladorsagia</taxon>
    </lineage>
</organism>
<dbReference type="InterPro" id="IPR000718">
    <property type="entry name" value="Peptidase_M13"/>
</dbReference>
<dbReference type="PROSITE" id="PS51885">
    <property type="entry name" value="NEPRILYSIN"/>
    <property type="match status" value="1"/>
</dbReference>
<proteinExistence type="predicted"/>
<gene>
    <name evidence="2" type="ORF">TELCIR_06953</name>
</gene>
<protein>
    <submittedName>
        <fullName evidence="2">Peptidase family M13</fullName>
    </submittedName>
</protein>
<feature type="domain" description="Peptidase M13 C-terminal" evidence="1">
    <location>
        <begin position="3"/>
        <end position="108"/>
    </location>
</feature>
<dbReference type="GO" id="GO:0004222">
    <property type="term" value="F:metalloendopeptidase activity"/>
    <property type="evidence" value="ECO:0007669"/>
    <property type="project" value="InterPro"/>
</dbReference>
<dbReference type="InterPro" id="IPR024079">
    <property type="entry name" value="MetalloPept_cat_dom_sf"/>
</dbReference>
<reference evidence="2 3" key="1">
    <citation type="submission" date="2015-09" db="EMBL/GenBank/DDBJ databases">
        <title>Draft genome of the parasitic nematode Teladorsagia circumcincta isolate WARC Sus (inbred).</title>
        <authorList>
            <person name="Mitreva M."/>
        </authorList>
    </citation>
    <scope>NUCLEOTIDE SEQUENCE [LARGE SCALE GENOMIC DNA]</scope>
    <source>
        <strain evidence="2 3">S</strain>
    </source>
</reference>
<dbReference type="GO" id="GO:0016485">
    <property type="term" value="P:protein processing"/>
    <property type="evidence" value="ECO:0007669"/>
    <property type="project" value="TreeGrafter"/>
</dbReference>
<evidence type="ECO:0000259" key="1">
    <source>
        <dbReference type="Pfam" id="PF01431"/>
    </source>
</evidence>
<name>A0A2G9ULP5_TELCI</name>
<dbReference type="GO" id="GO:0005886">
    <property type="term" value="C:plasma membrane"/>
    <property type="evidence" value="ECO:0007669"/>
    <property type="project" value="TreeGrafter"/>
</dbReference>
<dbReference type="Pfam" id="PF01431">
    <property type="entry name" value="Peptidase_M13"/>
    <property type="match status" value="1"/>
</dbReference>